<accession>A0A2A9DM77</accession>
<keyword evidence="3" id="KW-0813">Transport</keyword>
<feature type="transmembrane region" description="Helical" evidence="7">
    <location>
        <begin position="91"/>
        <end position="109"/>
    </location>
</feature>
<protein>
    <submittedName>
        <fullName evidence="8">AGZA family xanthine/uracil permease-like MFS transporter</fullName>
    </submittedName>
</protein>
<feature type="transmembrane region" description="Helical" evidence="7">
    <location>
        <begin position="64"/>
        <end position="86"/>
    </location>
</feature>
<keyword evidence="9" id="KW-1185">Reference proteome</keyword>
<organism evidence="8 9">
    <name type="scientific">Corynebacterium renale</name>
    <dbReference type="NCBI Taxonomy" id="1724"/>
    <lineage>
        <taxon>Bacteria</taxon>
        <taxon>Bacillati</taxon>
        <taxon>Actinomycetota</taxon>
        <taxon>Actinomycetes</taxon>
        <taxon>Mycobacteriales</taxon>
        <taxon>Corynebacteriaceae</taxon>
        <taxon>Corynebacterium</taxon>
    </lineage>
</organism>
<evidence type="ECO:0000256" key="7">
    <source>
        <dbReference type="SAM" id="Phobius"/>
    </source>
</evidence>
<evidence type="ECO:0000256" key="5">
    <source>
        <dbReference type="ARBA" id="ARBA00022989"/>
    </source>
</evidence>
<comment type="subcellular location">
    <subcellularLocation>
        <location evidence="1">Endomembrane system</location>
        <topology evidence="1">Multi-pass membrane protein</topology>
    </subcellularLocation>
</comment>
<feature type="transmembrane region" description="Helical" evidence="7">
    <location>
        <begin position="220"/>
        <end position="238"/>
    </location>
</feature>
<feature type="transmembrane region" description="Helical" evidence="7">
    <location>
        <begin position="365"/>
        <end position="384"/>
    </location>
</feature>
<dbReference type="EMBL" id="PDJF01000001">
    <property type="protein sequence ID" value="PFG27019.1"/>
    <property type="molecule type" value="Genomic_DNA"/>
</dbReference>
<sequence>MAQTPESTRQLSAIDTYFKITERGSTIGDEVRGGVVSFFAMAYIIIINPLILGTSPDREGTVLGTAQVAAATALAAGVMTIAFGVIAKYPFGIAAGLGLNTMVAVTLVGGHDLTWAEAMGLIVLDGIVIVLLALSGFREAVFKAIPPSLKAAIGVGIGLFIALIGFVDAGFVTRLPDAANTTVPVGLGINGSIGTWPTLVFVIGLVICGGLVVRNVKGGLFIGIIATTIIAMIVEAVTGTGSSAENPGGWSLAVPVLPDGLGGIPDLSIVGNVDIIGAFAHVGVVTATLLVFTLVLANFFDAMGTMTALGKTGNLIDKDGNLPGLKKALVVEGAGAIVGGAASASSNTVFADSAAGVGDGARTGLANVVTGVLFLAAMFLTPLYEIVPIEAAAPVLVVVGAMMISQVTDIEWHRFEIAMPAFLTIVVMPFTYSIANGIGVGFIAYTALMICAGKIKQIHWIMWLVSALFLVFFGMTPIMEAIG</sequence>
<dbReference type="AlphaFoldDB" id="A0A2A9DM77"/>
<dbReference type="Pfam" id="PF00860">
    <property type="entry name" value="Xan_ur_permease"/>
    <property type="match status" value="1"/>
</dbReference>
<feature type="transmembrane region" description="Helical" evidence="7">
    <location>
        <begin position="149"/>
        <end position="173"/>
    </location>
</feature>
<feature type="transmembrane region" description="Helical" evidence="7">
    <location>
        <begin position="193"/>
        <end position="213"/>
    </location>
</feature>
<feature type="transmembrane region" description="Helical" evidence="7">
    <location>
        <begin position="33"/>
        <end position="52"/>
    </location>
</feature>
<name>A0A2A9DM77_9CORY</name>
<comment type="caution">
    <text evidence="8">The sequence shown here is derived from an EMBL/GenBank/DDBJ whole genome shotgun (WGS) entry which is preliminary data.</text>
</comment>
<dbReference type="STRING" id="1724.GCA_001044175_01825"/>
<feature type="transmembrane region" description="Helical" evidence="7">
    <location>
        <begin position="391"/>
        <end position="408"/>
    </location>
</feature>
<dbReference type="PANTHER" id="PTHR43337">
    <property type="entry name" value="XANTHINE/URACIL PERMEASE C887.17-RELATED"/>
    <property type="match status" value="1"/>
</dbReference>
<feature type="transmembrane region" description="Helical" evidence="7">
    <location>
        <begin position="328"/>
        <end position="345"/>
    </location>
</feature>
<gene>
    <name evidence="8" type="ORF">ATK06_0061</name>
</gene>
<dbReference type="GO" id="GO:0005345">
    <property type="term" value="F:purine nucleobase transmembrane transporter activity"/>
    <property type="evidence" value="ECO:0007669"/>
    <property type="project" value="TreeGrafter"/>
</dbReference>
<evidence type="ECO:0000256" key="3">
    <source>
        <dbReference type="ARBA" id="ARBA00022448"/>
    </source>
</evidence>
<evidence type="ECO:0000313" key="9">
    <source>
        <dbReference type="Proteomes" id="UP000221653"/>
    </source>
</evidence>
<evidence type="ECO:0000256" key="6">
    <source>
        <dbReference type="ARBA" id="ARBA00023136"/>
    </source>
</evidence>
<feature type="transmembrane region" description="Helical" evidence="7">
    <location>
        <begin position="115"/>
        <end position="137"/>
    </location>
</feature>
<dbReference type="RefSeq" id="WP_048380276.1">
    <property type="nucleotide sequence ID" value="NZ_LDYE01000007.1"/>
</dbReference>
<dbReference type="GO" id="GO:0005886">
    <property type="term" value="C:plasma membrane"/>
    <property type="evidence" value="ECO:0007669"/>
    <property type="project" value="TreeGrafter"/>
</dbReference>
<feature type="transmembrane region" description="Helical" evidence="7">
    <location>
        <begin position="275"/>
        <end position="300"/>
    </location>
</feature>
<keyword evidence="4 7" id="KW-0812">Transmembrane</keyword>
<evidence type="ECO:0000256" key="4">
    <source>
        <dbReference type="ARBA" id="ARBA00022692"/>
    </source>
</evidence>
<evidence type="ECO:0000256" key="2">
    <source>
        <dbReference type="ARBA" id="ARBA00005697"/>
    </source>
</evidence>
<comment type="similarity">
    <text evidence="2">Belongs to the nucleobase:cation symporter-2 (NCS2) (TC 2.A.40) family. Azg-like subfamily.</text>
</comment>
<keyword evidence="5 7" id="KW-1133">Transmembrane helix</keyword>
<dbReference type="InterPro" id="IPR006043">
    <property type="entry name" value="NCS2"/>
</dbReference>
<keyword evidence="6 7" id="KW-0472">Membrane</keyword>
<proteinExistence type="inferred from homology"/>
<feature type="transmembrane region" description="Helical" evidence="7">
    <location>
        <begin position="420"/>
        <end position="448"/>
    </location>
</feature>
<dbReference type="InterPro" id="IPR045018">
    <property type="entry name" value="Azg-like"/>
</dbReference>
<dbReference type="Proteomes" id="UP000221653">
    <property type="component" value="Unassembled WGS sequence"/>
</dbReference>
<dbReference type="OrthoDB" id="9808458at2"/>
<dbReference type="GO" id="GO:0012505">
    <property type="term" value="C:endomembrane system"/>
    <property type="evidence" value="ECO:0007669"/>
    <property type="project" value="UniProtKB-SubCell"/>
</dbReference>
<evidence type="ECO:0000256" key="1">
    <source>
        <dbReference type="ARBA" id="ARBA00004127"/>
    </source>
</evidence>
<dbReference type="PANTHER" id="PTHR43337:SF1">
    <property type="entry name" value="XANTHINE_URACIL PERMEASE C887.17-RELATED"/>
    <property type="match status" value="1"/>
</dbReference>
<evidence type="ECO:0000313" key="8">
    <source>
        <dbReference type="EMBL" id="PFG27019.1"/>
    </source>
</evidence>
<reference evidence="8 9" key="1">
    <citation type="submission" date="2017-10" db="EMBL/GenBank/DDBJ databases">
        <title>Sequencing the genomes of 1000 actinobacteria strains.</title>
        <authorList>
            <person name="Klenk H.-P."/>
        </authorList>
    </citation>
    <scope>NUCLEOTIDE SEQUENCE [LARGE SCALE GENOMIC DNA]</scope>
    <source>
        <strain evidence="8 9">DSM 20688</strain>
    </source>
</reference>
<feature type="transmembrane region" description="Helical" evidence="7">
    <location>
        <begin position="460"/>
        <end position="479"/>
    </location>
</feature>